<name>A0A9P6R484_9FUNG</name>
<comment type="similarity">
    <text evidence="2">Belongs to the SNF5 family.</text>
</comment>
<feature type="compositionally biased region" description="Low complexity" evidence="6">
    <location>
        <begin position="136"/>
        <end position="156"/>
    </location>
</feature>
<evidence type="ECO:0000313" key="8">
    <source>
        <dbReference type="Proteomes" id="UP000823405"/>
    </source>
</evidence>
<dbReference type="InterPro" id="IPR006939">
    <property type="entry name" value="SNF5"/>
</dbReference>
<dbReference type="GO" id="GO:0000228">
    <property type="term" value="C:nuclear chromosome"/>
    <property type="evidence" value="ECO:0007669"/>
    <property type="project" value="InterPro"/>
</dbReference>
<reference evidence="7" key="1">
    <citation type="journal article" date="2020" name="Fungal Divers.">
        <title>Resolving the Mortierellaceae phylogeny through synthesis of multi-gene phylogenetics and phylogenomics.</title>
        <authorList>
            <person name="Vandepol N."/>
            <person name="Liber J."/>
            <person name="Desiro A."/>
            <person name="Na H."/>
            <person name="Kennedy M."/>
            <person name="Barry K."/>
            <person name="Grigoriev I.V."/>
            <person name="Miller A.N."/>
            <person name="O'Donnell K."/>
            <person name="Stajich J.E."/>
            <person name="Bonito G."/>
        </authorList>
    </citation>
    <scope>NUCLEOTIDE SEQUENCE</scope>
    <source>
        <strain evidence="7">NVP60</strain>
    </source>
</reference>
<feature type="compositionally biased region" description="Polar residues" evidence="6">
    <location>
        <begin position="19"/>
        <end position="40"/>
    </location>
</feature>
<keyword evidence="5" id="KW-0539">Nucleus</keyword>
<protein>
    <submittedName>
        <fullName evidence="7">Chromatin structure remodeling complex protein sfh1</fullName>
    </submittedName>
</protein>
<evidence type="ECO:0000313" key="7">
    <source>
        <dbReference type="EMBL" id="KAG0310954.1"/>
    </source>
</evidence>
<organism evidence="7 8">
    <name type="scientific">Linnemannia gamsii</name>
    <dbReference type="NCBI Taxonomy" id="64522"/>
    <lineage>
        <taxon>Eukaryota</taxon>
        <taxon>Fungi</taxon>
        <taxon>Fungi incertae sedis</taxon>
        <taxon>Mucoromycota</taxon>
        <taxon>Mortierellomycotina</taxon>
        <taxon>Mortierellomycetes</taxon>
        <taxon>Mortierellales</taxon>
        <taxon>Mortierellaceae</taxon>
        <taxon>Linnemannia</taxon>
    </lineage>
</organism>
<keyword evidence="4" id="KW-0804">Transcription</keyword>
<dbReference type="Pfam" id="PF04855">
    <property type="entry name" value="SNF5"/>
    <property type="match status" value="1"/>
</dbReference>
<dbReference type="EMBL" id="JAAAIN010000777">
    <property type="protein sequence ID" value="KAG0310954.1"/>
    <property type="molecule type" value="Genomic_DNA"/>
</dbReference>
<feature type="region of interest" description="Disordered" evidence="6">
    <location>
        <begin position="222"/>
        <end position="241"/>
    </location>
</feature>
<evidence type="ECO:0000256" key="2">
    <source>
        <dbReference type="ARBA" id="ARBA00010239"/>
    </source>
</evidence>
<evidence type="ECO:0000256" key="4">
    <source>
        <dbReference type="ARBA" id="ARBA00023163"/>
    </source>
</evidence>
<evidence type="ECO:0000256" key="1">
    <source>
        <dbReference type="ARBA" id="ARBA00004123"/>
    </source>
</evidence>
<proteinExistence type="inferred from homology"/>
<keyword evidence="3" id="KW-0805">Transcription regulation</keyword>
<dbReference type="PANTHER" id="PTHR10019">
    <property type="entry name" value="SNF5"/>
    <property type="match status" value="1"/>
</dbReference>
<evidence type="ECO:0000256" key="3">
    <source>
        <dbReference type="ARBA" id="ARBA00023015"/>
    </source>
</evidence>
<sequence>MQSSRRSGTGGSDRGSPAPGSNSGAAGSQYSTRTSRSASSQQQQQQQLLIQQQQQQQQMQQVALHQQHPQPSLGRPPQQQQQQFQFQQVNPQGVGQNIPLPLQTHHQSSPQGHPQQQYTQIRQAPPAVQPRYPVNGSSSGAPGPGAPYNPQQQYPYQGGGGGGFRPGPPGGPGGAVKGGIMSSAQGTFSTYASRIREASNALVLPPALGRRAKRAAVASLMESDEDDWDFEDGASSRSTPNKIQRQLEKERLEKEKKVWVKRARKTRHIYNSQTELDSVADQDAILVPIRLDIDMDEIRLRDTFTWNVNEQLMTPEKFAEILCDDLDLNQAKFVPEIAQSLRNQIAEFEPVAEVQVPTEGSRVIIQ</sequence>
<feature type="region of interest" description="Disordered" evidence="6">
    <location>
        <begin position="1"/>
        <end position="181"/>
    </location>
</feature>
<feature type="compositionally biased region" description="Low complexity" evidence="6">
    <location>
        <begin position="77"/>
        <end position="117"/>
    </location>
</feature>
<evidence type="ECO:0000256" key="6">
    <source>
        <dbReference type="SAM" id="MobiDB-lite"/>
    </source>
</evidence>
<accession>A0A9P6R484</accession>
<comment type="subcellular location">
    <subcellularLocation>
        <location evidence="1">Nucleus</location>
    </subcellularLocation>
</comment>
<dbReference type="OrthoDB" id="10258327at2759"/>
<gene>
    <name evidence="7" type="primary">SFH1</name>
    <name evidence="7" type="ORF">BGZ97_012204</name>
</gene>
<comment type="caution">
    <text evidence="7">The sequence shown here is derived from an EMBL/GenBank/DDBJ whole genome shotgun (WGS) entry which is preliminary data.</text>
</comment>
<feature type="non-terminal residue" evidence="7">
    <location>
        <position position="366"/>
    </location>
</feature>
<dbReference type="AlphaFoldDB" id="A0A9P6R484"/>
<evidence type="ECO:0000256" key="5">
    <source>
        <dbReference type="ARBA" id="ARBA00023242"/>
    </source>
</evidence>
<feature type="compositionally biased region" description="Low complexity" evidence="6">
    <location>
        <begin position="41"/>
        <end position="70"/>
    </location>
</feature>
<dbReference type="Proteomes" id="UP000823405">
    <property type="component" value="Unassembled WGS sequence"/>
</dbReference>
<keyword evidence="8" id="KW-1185">Reference proteome</keyword>
<feature type="compositionally biased region" description="Acidic residues" evidence="6">
    <location>
        <begin position="222"/>
        <end position="232"/>
    </location>
</feature>
<dbReference type="GO" id="GO:0006338">
    <property type="term" value="P:chromatin remodeling"/>
    <property type="evidence" value="ECO:0007669"/>
    <property type="project" value="InterPro"/>
</dbReference>